<dbReference type="Proteomes" id="UP000226442">
    <property type="component" value="Unassembled WGS sequence"/>
</dbReference>
<dbReference type="EMBL" id="NXIB02000159">
    <property type="protein sequence ID" value="PHX53729.1"/>
    <property type="molecule type" value="Genomic_DNA"/>
</dbReference>
<feature type="transmembrane region" description="Helical" evidence="1">
    <location>
        <begin position="41"/>
        <end position="66"/>
    </location>
</feature>
<keyword evidence="1" id="KW-0472">Membrane</keyword>
<keyword evidence="1" id="KW-0812">Transmembrane</keyword>
<evidence type="ECO:0000313" key="3">
    <source>
        <dbReference type="Proteomes" id="UP000226442"/>
    </source>
</evidence>
<name>A0A2G4EW31_9CYAN</name>
<evidence type="ECO:0000256" key="1">
    <source>
        <dbReference type="SAM" id="Phobius"/>
    </source>
</evidence>
<reference evidence="2" key="1">
    <citation type="submission" date="2017-10" db="EMBL/GenBank/DDBJ databases">
        <title>Draft genome sequence of the planktic cyanobacteria Tychonema bourrellyi isolated from alpine lentic freshwater.</title>
        <authorList>
            <person name="Tett A."/>
            <person name="Armanini F."/>
            <person name="Asnicar F."/>
            <person name="Boscaini A."/>
            <person name="Pasolli E."/>
            <person name="Zolfo M."/>
            <person name="Donati C."/>
            <person name="Salmaso N."/>
            <person name="Segata N."/>
        </authorList>
    </citation>
    <scope>NUCLEOTIDE SEQUENCE</scope>
    <source>
        <strain evidence="2">FEM_GT703</strain>
    </source>
</reference>
<comment type="caution">
    <text evidence="2">The sequence shown here is derived from an EMBL/GenBank/DDBJ whole genome shotgun (WGS) entry which is preliminary data.</text>
</comment>
<organism evidence="2 3">
    <name type="scientific">Tychonema bourrellyi FEM_GT703</name>
    <dbReference type="NCBI Taxonomy" id="2040638"/>
    <lineage>
        <taxon>Bacteria</taxon>
        <taxon>Bacillati</taxon>
        <taxon>Cyanobacteriota</taxon>
        <taxon>Cyanophyceae</taxon>
        <taxon>Oscillatoriophycideae</taxon>
        <taxon>Oscillatoriales</taxon>
        <taxon>Microcoleaceae</taxon>
        <taxon>Tychonema</taxon>
    </lineage>
</organism>
<keyword evidence="1" id="KW-1133">Transmembrane helix</keyword>
<gene>
    <name evidence="2" type="ORF">CP500_019905</name>
</gene>
<protein>
    <submittedName>
        <fullName evidence="2">Uncharacterized protein</fullName>
    </submittedName>
</protein>
<keyword evidence="3" id="KW-1185">Reference proteome</keyword>
<dbReference type="AlphaFoldDB" id="A0A2G4EW31"/>
<accession>A0A2G4EW31</accession>
<evidence type="ECO:0000313" key="2">
    <source>
        <dbReference type="EMBL" id="PHX53729.1"/>
    </source>
</evidence>
<proteinExistence type="predicted"/>
<sequence>MRRRAIGCLLNFLKVKSWRILSRIRNREWGIGHWALGIGHWAWGIGHWALGIGHWALGIGHWVLFISITPTRGRARGHRPYKRRETRVL</sequence>